<evidence type="ECO:0000313" key="2">
    <source>
        <dbReference type="Proteomes" id="UP000789702"/>
    </source>
</evidence>
<sequence>MFIDKNGKEHYKCKACGNNWAKNATRLQEHLDTCTLCKINESSNVNKKQKLTNLDNFTKQDQIELETLLAPCPFFNIPSHHVLSDLLLNKEYKNQQEVVQNILDETPYHCLVSDGRPISVKDLQETCLNNQEQSNILDNEEENQCIILDNREENNFLNFSNKILYMFDDNDTYDSDNYNEE</sequence>
<dbReference type="EMBL" id="CAJVPU010005749">
    <property type="protein sequence ID" value="CAG8552171.1"/>
    <property type="molecule type" value="Genomic_DNA"/>
</dbReference>
<dbReference type="Proteomes" id="UP000789702">
    <property type="component" value="Unassembled WGS sequence"/>
</dbReference>
<evidence type="ECO:0000313" key="1">
    <source>
        <dbReference type="EMBL" id="CAG8552171.1"/>
    </source>
</evidence>
<proteinExistence type="predicted"/>
<name>A0ACA9LV18_9GLOM</name>
<accession>A0ACA9LV18</accession>
<comment type="caution">
    <text evidence="1">The sequence shown here is derived from an EMBL/GenBank/DDBJ whole genome shotgun (WGS) entry which is preliminary data.</text>
</comment>
<protein>
    <submittedName>
        <fullName evidence="1">6212_t:CDS:1</fullName>
    </submittedName>
</protein>
<gene>
    <name evidence="1" type="ORF">DHETER_LOCUS5276</name>
</gene>
<keyword evidence="2" id="KW-1185">Reference proteome</keyword>
<reference evidence="1" key="1">
    <citation type="submission" date="2021-06" db="EMBL/GenBank/DDBJ databases">
        <authorList>
            <person name="Kallberg Y."/>
            <person name="Tangrot J."/>
            <person name="Rosling A."/>
        </authorList>
    </citation>
    <scope>NUCLEOTIDE SEQUENCE</scope>
    <source>
        <strain evidence="1">IL203A</strain>
    </source>
</reference>
<organism evidence="1 2">
    <name type="scientific">Dentiscutata heterogama</name>
    <dbReference type="NCBI Taxonomy" id="1316150"/>
    <lineage>
        <taxon>Eukaryota</taxon>
        <taxon>Fungi</taxon>
        <taxon>Fungi incertae sedis</taxon>
        <taxon>Mucoromycota</taxon>
        <taxon>Glomeromycotina</taxon>
        <taxon>Glomeromycetes</taxon>
        <taxon>Diversisporales</taxon>
        <taxon>Gigasporaceae</taxon>
        <taxon>Dentiscutata</taxon>
    </lineage>
</organism>